<feature type="non-terminal residue" evidence="1">
    <location>
        <position position="1"/>
    </location>
</feature>
<gene>
    <name evidence="1" type="ORF">SCALOS_LOCUS10925</name>
</gene>
<comment type="caution">
    <text evidence="1">The sequence shown here is derived from an EMBL/GenBank/DDBJ whole genome shotgun (WGS) entry which is preliminary data.</text>
</comment>
<evidence type="ECO:0000313" key="1">
    <source>
        <dbReference type="EMBL" id="CAG8712501.1"/>
    </source>
</evidence>
<evidence type="ECO:0000313" key="2">
    <source>
        <dbReference type="Proteomes" id="UP000789860"/>
    </source>
</evidence>
<name>A0ACA9PIP6_9GLOM</name>
<sequence length="69" mass="7998">EHYNLSISQFVFTSNNGIYFIKYSSKNDQGRVDRNLNVLVIPIPPDSEDSQGLIYDIKLYFLKRLANSQ</sequence>
<dbReference type="Proteomes" id="UP000789860">
    <property type="component" value="Unassembled WGS sequence"/>
</dbReference>
<dbReference type="EMBL" id="CAJVPM010043791">
    <property type="protein sequence ID" value="CAG8712501.1"/>
    <property type="molecule type" value="Genomic_DNA"/>
</dbReference>
<reference evidence="1" key="1">
    <citation type="submission" date="2021-06" db="EMBL/GenBank/DDBJ databases">
        <authorList>
            <person name="Kallberg Y."/>
            <person name="Tangrot J."/>
            <person name="Rosling A."/>
        </authorList>
    </citation>
    <scope>NUCLEOTIDE SEQUENCE</scope>
    <source>
        <strain evidence="1">AU212A</strain>
    </source>
</reference>
<feature type="non-terminal residue" evidence="1">
    <location>
        <position position="69"/>
    </location>
</feature>
<accession>A0ACA9PIP6</accession>
<proteinExistence type="predicted"/>
<protein>
    <submittedName>
        <fullName evidence="1">10615_t:CDS:1</fullName>
    </submittedName>
</protein>
<organism evidence="1 2">
    <name type="scientific">Scutellospora calospora</name>
    <dbReference type="NCBI Taxonomy" id="85575"/>
    <lineage>
        <taxon>Eukaryota</taxon>
        <taxon>Fungi</taxon>
        <taxon>Fungi incertae sedis</taxon>
        <taxon>Mucoromycota</taxon>
        <taxon>Glomeromycotina</taxon>
        <taxon>Glomeromycetes</taxon>
        <taxon>Diversisporales</taxon>
        <taxon>Gigasporaceae</taxon>
        <taxon>Scutellospora</taxon>
    </lineage>
</organism>
<keyword evidence="2" id="KW-1185">Reference proteome</keyword>